<evidence type="ECO:0000313" key="4">
    <source>
        <dbReference type="Proteomes" id="UP000814353"/>
    </source>
</evidence>
<evidence type="ECO:0000313" key="1">
    <source>
        <dbReference type="EMBL" id="MBA2781007.1"/>
    </source>
</evidence>
<proteinExistence type="predicted"/>
<protein>
    <submittedName>
        <fullName evidence="1">Uncharacterized protein</fullName>
    </submittedName>
</protein>
<evidence type="ECO:0000313" key="3">
    <source>
        <dbReference type="Proteomes" id="UP000518091"/>
    </source>
</evidence>
<accession>A0A7V9W4P0</accession>
<reference evidence="2 4" key="1">
    <citation type="submission" date="2020-05" db="EMBL/GenBank/DDBJ databases">
        <title>Comparative genomic analysis of denitrifying bacteria from Halomonas genus.</title>
        <authorList>
            <person name="Wang L."/>
            <person name="Shao Z."/>
        </authorList>
    </citation>
    <scope>NUCLEOTIDE SEQUENCE [LARGE SCALE GENOMIC DNA]</scope>
    <source>
        <strain evidence="2 4">DSM 17331</strain>
    </source>
</reference>
<comment type="caution">
    <text evidence="1">The sequence shown here is derived from an EMBL/GenBank/DDBJ whole genome shotgun (WGS) entry which is preliminary data.</text>
</comment>
<dbReference type="AlphaFoldDB" id="A0A7V9W4P0"/>
<sequence length="498" mass="54385">MSPCTPLRCGLTPLALGIPLLLTPIAGLYADEAPVATQPISIDSQGEHYRYRLFMEIQGEEMYWTLTQGPDLTLIHPEEEYETRLGGWEDLYVGPPLDNLIHRFDAEFDLLVPAFGAEQTEPPLEFEGPFGRLRRVDAVDVHVTEIGETREIAGREAHAYRVATVTANTLLEDDANEPYHGLNHGTAWVFEDLPFSPAALQPSPGLLRMAIAPGVPGGLEAYYLDKLIAAFEPHGMIAELELRDFHVDADNLEALEGHGWDLEQDPSLGQAQGESFQLTMTEFAEDAQPLDYATLENSHIVDAAAIDYLKTPPGMARRLDVCPPLPADMPQDALQAAMEENASFRGSVEGLPEGDVLGEAAFGSQEDDFFGDGFLLTAETYLPSLDRAACLILLRVGAGLPEPGTLEVASGEAAVEGTLEAYFLVGDVSEPGEIVHVAVGRGVSGEIRLDEIENDRVQGELEVEGQVTPLDNLNDTEAFRMQGDFDAHRVWDQVPTRR</sequence>
<dbReference type="Proteomes" id="UP000814353">
    <property type="component" value="Unassembled WGS sequence"/>
</dbReference>
<gene>
    <name evidence="1" type="ORF">H1D44_19160</name>
    <name evidence="2" type="ORF">HOP48_19570</name>
</gene>
<name>A0A7V9W4P0_9GAMM</name>
<reference evidence="1 3" key="2">
    <citation type="submission" date="2020-07" db="EMBL/GenBank/DDBJ databases">
        <title>Identification of Halomonas strains.</title>
        <authorList>
            <person name="Xiao Z."/>
            <person name="Shen J."/>
        </authorList>
    </citation>
    <scope>NUCLEOTIDE SEQUENCE [LARGE SCALE GENOMIC DNA]</scope>
    <source>
        <strain evidence="1 3">DSM 17331</strain>
    </source>
</reference>
<dbReference type="EMBL" id="JABFUB010000030">
    <property type="protein sequence ID" value="MCG6663734.1"/>
    <property type="molecule type" value="Genomic_DNA"/>
</dbReference>
<keyword evidence="4" id="KW-1185">Reference proteome</keyword>
<organism evidence="1 3">
    <name type="scientific">Billgrantia kenyensis</name>
    <dbReference type="NCBI Taxonomy" id="321266"/>
    <lineage>
        <taxon>Bacteria</taxon>
        <taxon>Pseudomonadati</taxon>
        <taxon>Pseudomonadota</taxon>
        <taxon>Gammaproteobacteria</taxon>
        <taxon>Oceanospirillales</taxon>
        <taxon>Halomonadaceae</taxon>
        <taxon>Billgrantia</taxon>
    </lineage>
</organism>
<evidence type="ECO:0000313" key="2">
    <source>
        <dbReference type="EMBL" id="MCG6663734.1"/>
    </source>
</evidence>
<dbReference type="RefSeq" id="WP_181516877.1">
    <property type="nucleotide sequence ID" value="NZ_JABFUB010000030.1"/>
</dbReference>
<dbReference type="Proteomes" id="UP000518091">
    <property type="component" value="Unassembled WGS sequence"/>
</dbReference>
<dbReference type="EMBL" id="JACEFT010000040">
    <property type="protein sequence ID" value="MBA2781007.1"/>
    <property type="molecule type" value="Genomic_DNA"/>
</dbReference>